<reference evidence="1 2" key="1">
    <citation type="submission" date="2024-01" db="EMBL/GenBank/DDBJ databases">
        <title>The genomes of 5 underutilized Papilionoideae crops provide insights into root nodulation and disease resistanc.</title>
        <authorList>
            <person name="Jiang F."/>
        </authorList>
    </citation>
    <scope>NUCLEOTIDE SEQUENCE [LARGE SCALE GENOMIC DNA]</scope>
    <source>
        <strain evidence="1">DUOXIRENSHENG_FW03</strain>
        <tissue evidence="1">Leaves</tissue>
    </source>
</reference>
<dbReference type="Proteomes" id="UP001386955">
    <property type="component" value="Unassembled WGS sequence"/>
</dbReference>
<evidence type="ECO:0000313" key="1">
    <source>
        <dbReference type="EMBL" id="KAK7381451.1"/>
    </source>
</evidence>
<sequence length="67" mass="7953">MPTNAGLCFGYLFMKLCSVYPYHKMEDLVTSFRSSWFWYSLLILRSTSKRDCGNNPYSGILKYDWFC</sequence>
<accession>A0AAN9NYL9</accession>
<organism evidence="1 2">
    <name type="scientific">Psophocarpus tetragonolobus</name>
    <name type="common">Winged bean</name>
    <name type="synonym">Dolichos tetragonolobus</name>
    <dbReference type="NCBI Taxonomy" id="3891"/>
    <lineage>
        <taxon>Eukaryota</taxon>
        <taxon>Viridiplantae</taxon>
        <taxon>Streptophyta</taxon>
        <taxon>Embryophyta</taxon>
        <taxon>Tracheophyta</taxon>
        <taxon>Spermatophyta</taxon>
        <taxon>Magnoliopsida</taxon>
        <taxon>eudicotyledons</taxon>
        <taxon>Gunneridae</taxon>
        <taxon>Pentapetalae</taxon>
        <taxon>rosids</taxon>
        <taxon>fabids</taxon>
        <taxon>Fabales</taxon>
        <taxon>Fabaceae</taxon>
        <taxon>Papilionoideae</taxon>
        <taxon>50 kb inversion clade</taxon>
        <taxon>NPAAA clade</taxon>
        <taxon>indigoferoid/millettioid clade</taxon>
        <taxon>Phaseoleae</taxon>
        <taxon>Psophocarpus</taxon>
    </lineage>
</organism>
<evidence type="ECO:0000313" key="2">
    <source>
        <dbReference type="Proteomes" id="UP001386955"/>
    </source>
</evidence>
<name>A0AAN9NYL9_PSOTE</name>
<dbReference type="AlphaFoldDB" id="A0AAN9NYL9"/>
<proteinExistence type="predicted"/>
<dbReference type="EMBL" id="JAYMYS010000009">
    <property type="protein sequence ID" value="KAK7381451.1"/>
    <property type="molecule type" value="Genomic_DNA"/>
</dbReference>
<comment type="caution">
    <text evidence="1">The sequence shown here is derived from an EMBL/GenBank/DDBJ whole genome shotgun (WGS) entry which is preliminary data.</text>
</comment>
<gene>
    <name evidence="1" type="ORF">VNO78_34151</name>
</gene>
<protein>
    <submittedName>
        <fullName evidence="1">Uncharacterized protein</fullName>
    </submittedName>
</protein>
<keyword evidence="2" id="KW-1185">Reference proteome</keyword>